<dbReference type="PANTHER" id="PTHR31143:SF2">
    <property type="entry name" value="FR47-LIKE DOMAIN-CONTAINING PROTEIN-RELATED"/>
    <property type="match status" value="1"/>
</dbReference>
<dbReference type="EMBL" id="LVWI01000055">
    <property type="protein sequence ID" value="OKP84029.1"/>
    <property type="molecule type" value="Genomic_DNA"/>
</dbReference>
<dbReference type="InterPro" id="IPR000182">
    <property type="entry name" value="GNAT_dom"/>
</dbReference>
<dbReference type="PANTHER" id="PTHR31143">
    <property type="match status" value="1"/>
</dbReference>
<dbReference type="Proteomes" id="UP000186058">
    <property type="component" value="Unassembled WGS sequence"/>
</dbReference>
<evidence type="ECO:0000259" key="1">
    <source>
        <dbReference type="PROSITE" id="PS51186"/>
    </source>
</evidence>
<dbReference type="InterPro" id="IPR027365">
    <property type="entry name" value="GNAT_acetyltra_YdfB-like"/>
</dbReference>
<proteinExistence type="predicted"/>
<evidence type="ECO:0000313" key="3">
    <source>
        <dbReference type="Proteomes" id="UP000186058"/>
    </source>
</evidence>
<accession>A0ABX3EJ76</accession>
<dbReference type="RefSeq" id="WP_074108356.1">
    <property type="nucleotide sequence ID" value="NZ_LVWI01000055.1"/>
</dbReference>
<organism evidence="2 3">
    <name type="scientific">Paenibacillus helianthi</name>
    <dbReference type="NCBI Taxonomy" id="1349432"/>
    <lineage>
        <taxon>Bacteria</taxon>
        <taxon>Bacillati</taxon>
        <taxon>Bacillota</taxon>
        <taxon>Bacilli</taxon>
        <taxon>Bacillales</taxon>
        <taxon>Paenibacillaceae</taxon>
        <taxon>Paenibacillus</taxon>
    </lineage>
</organism>
<name>A0ABX3EJ76_9BACL</name>
<dbReference type="SUPFAM" id="SSF55729">
    <property type="entry name" value="Acyl-CoA N-acyltransferases (Nat)"/>
    <property type="match status" value="1"/>
</dbReference>
<dbReference type="PROSITE" id="PS51186">
    <property type="entry name" value="GNAT"/>
    <property type="match status" value="1"/>
</dbReference>
<gene>
    <name evidence="2" type="ORF">A3844_20295</name>
</gene>
<dbReference type="Gene3D" id="3.40.630.30">
    <property type="match status" value="1"/>
</dbReference>
<reference evidence="2 3" key="1">
    <citation type="submission" date="2016-03" db="EMBL/GenBank/DDBJ databases">
        <authorList>
            <person name="Sant'Anna F.H."/>
            <person name="Ambrosini A."/>
            <person name="Souza R."/>
            <person name="Bach E."/>
            <person name="Fernandes G."/>
            <person name="Balsanelli E."/>
            <person name="Baura V.A."/>
            <person name="Souza E.M."/>
            <person name="Passaglia L."/>
        </authorList>
    </citation>
    <scope>NUCLEOTIDE SEQUENCE [LARGE SCALE GENOMIC DNA]</scope>
    <source>
        <strain evidence="2 3">P26E</strain>
    </source>
</reference>
<evidence type="ECO:0000313" key="2">
    <source>
        <dbReference type="EMBL" id="OKP84029.1"/>
    </source>
</evidence>
<feature type="domain" description="N-acetyltransferase" evidence="1">
    <location>
        <begin position="137"/>
        <end position="279"/>
    </location>
</feature>
<sequence length="282" mass="32646">MIELKTNEYYKISHLIAHKEEEFIFVFVQSVIDLNQRGTIFVNNFDNPTAGLVACRGGKYYLFGDEEDQTFNRSLLDFLSNPDNHANFYDLYFSSSTWLSIIKAPLNDNTVELRRTHYIFSDTTTAPDEQHVQSGAFPLTRINEKLYERYVKEIDDSYALLWDSAEVYLERAFGYCFLNESGFVSACNTFYLGGGYIEPDIITLSDYRKQGLALTLCQEFIKQSRQRKLIPYWDCDSGNNASNQLASKLGFNKVGEVPILWWHENKQVISNYLINYNYNSLG</sequence>
<dbReference type="Pfam" id="PF12746">
    <property type="entry name" value="GNAT_acetyltran"/>
    <property type="match status" value="1"/>
</dbReference>
<keyword evidence="3" id="KW-1185">Reference proteome</keyword>
<comment type="caution">
    <text evidence="2">The sequence shown here is derived from an EMBL/GenBank/DDBJ whole genome shotgun (WGS) entry which is preliminary data.</text>
</comment>
<dbReference type="InterPro" id="IPR016181">
    <property type="entry name" value="Acyl_CoA_acyltransferase"/>
</dbReference>
<protein>
    <recommendedName>
        <fullName evidence="1">N-acetyltransferase domain-containing protein</fullName>
    </recommendedName>
</protein>